<evidence type="ECO:0000313" key="6">
    <source>
        <dbReference type="Proteomes" id="UP000249451"/>
    </source>
</evidence>
<dbReference type="PRINTS" id="PR00081">
    <property type="entry name" value="GDHRDH"/>
</dbReference>
<dbReference type="Gene3D" id="3.40.50.720">
    <property type="entry name" value="NAD(P)-binding Rossmann-like Domain"/>
    <property type="match status" value="1"/>
</dbReference>
<protein>
    <submittedName>
        <fullName evidence="5">Short-chain dehydrogenase</fullName>
    </submittedName>
</protein>
<evidence type="ECO:0000256" key="2">
    <source>
        <dbReference type="ARBA" id="ARBA00023002"/>
    </source>
</evidence>
<dbReference type="CDD" id="cd05233">
    <property type="entry name" value="SDR_c"/>
    <property type="match status" value="1"/>
</dbReference>
<evidence type="ECO:0000313" key="5">
    <source>
        <dbReference type="EMBL" id="PZO98903.1"/>
    </source>
</evidence>
<proteinExistence type="inferred from homology"/>
<sequence>MTTEHSIPRPRPGTFALVTGASSGIGEALALELGRRGHDLILVARSTGPMEAIADQLPGRDVRIRSVDLSDADARAELIAEVEDLDVNILINSAGIATFGDFTDLDYDGERAQFELNATALFELTAAVLPRMLARGEGGIVNVGSAAGNMAIPGNATYVGTKAMVNTYTEALHYELKPKGIKCTLLAPGPVREEVKEEEKKTGVDRAVPDFVWTTYEDCAIETLAALAANKLRVVPGPLSKAMNFLSTYVPRRVSAPIMAKLYRKMAAEVAAEEAAKKNQN</sequence>
<dbReference type="InterPro" id="IPR057326">
    <property type="entry name" value="KR_dom"/>
</dbReference>
<reference evidence="5 6" key="1">
    <citation type="submission" date="2017-11" db="EMBL/GenBank/DDBJ databases">
        <title>Infants hospitalized years apart are colonized by the same room-sourced microbial strains.</title>
        <authorList>
            <person name="Brooks B."/>
            <person name="Olm M.R."/>
            <person name="Firek B.A."/>
            <person name="Baker R."/>
            <person name="Thomas B.C."/>
            <person name="Morowitz M.J."/>
            <person name="Banfield J.F."/>
        </authorList>
    </citation>
    <scope>NUCLEOTIDE SEQUENCE [LARGE SCALE GENOMIC DNA]</scope>
    <source>
        <strain evidence="5">S2_012_000_R3_87</strain>
    </source>
</reference>
<dbReference type="PRINTS" id="PR00080">
    <property type="entry name" value="SDRFAMILY"/>
</dbReference>
<dbReference type="PANTHER" id="PTHR44196:SF2">
    <property type="entry name" value="SHORT-CHAIN DEHYDROGENASE-RELATED"/>
    <property type="match status" value="1"/>
</dbReference>
<feature type="domain" description="Ketoreductase" evidence="4">
    <location>
        <begin position="13"/>
        <end position="194"/>
    </location>
</feature>
<dbReference type="InterPro" id="IPR036291">
    <property type="entry name" value="NAD(P)-bd_dom_sf"/>
</dbReference>
<name>A0A2W5AYY3_9CORY</name>
<dbReference type="Proteomes" id="UP000249451">
    <property type="component" value="Unassembled WGS sequence"/>
</dbReference>
<dbReference type="PANTHER" id="PTHR44196">
    <property type="entry name" value="DEHYDROGENASE/REDUCTASE SDR FAMILY MEMBER 7B"/>
    <property type="match status" value="1"/>
</dbReference>
<dbReference type="AlphaFoldDB" id="A0A2W5AYY3"/>
<gene>
    <name evidence="5" type="ORF">DI609_09525</name>
</gene>
<dbReference type="InterPro" id="IPR002347">
    <property type="entry name" value="SDR_fam"/>
</dbReference>
<evidence type="ECO:0000259" key="4">
    <source>
        <dbReference type="SMART" id="SM00822"/>
    </source>
</evidence>
<dbReference type="NCBIfam" id="NF040690">
    <property type="entry name" value="mycolate_SDR"/>
    <property type="match status" value="1"/>
</dbReference>
<dbReference type="SMART" id="SM00822">
    <property type="entry name" value="PKS_KR"/>
    <property type="match status" value="1"/>
</dbReference>
<accession>A0A2W5AYY3</accession>
<dbReference type="PIRSF" id="PIRSF000126">
    <property type="entry name" value="11-beta-HSD1"/>
    <property type="match status" value="1"/>
</dbReference>
<dbReference type="EMBL" id="QFNY01000244">
    <property type="protein sequence ID" value="PZO98903.1"/>
    <property type="molecule type" value="Genomic_DNA"/>
</dbReference>
<comment type="caution">
    <text evidence="5">The sequence shown here is derived from an EMBL/GenBank/DDBJ whole genome shotgun (WGS) entry which is preliminary data.</text>
</comment>
<comment type="similarity">
    <text evidence="1 3">Belongs to the short-chain dehydrogenases/reductases (SDR) family.</text>
</comment>
<organism evidence="5 6">
    <name type="scientific">Corynebacterium urealyticum</name>
    <dbReference type="NCBI Taxonomy" id="43771"/>
    <lineage>
        <taxon>Bacteria</taxon>
        <taxon>Bacillati</taxon>
        <taxon>Actinomycetota</taxon>
        <taxon>Actinomycetes</taxon>
        <taxon>Mycobacteriales</taxon>
        <taxon>Corynebacteriaceae</taxon>
        <taxon>Corynebacterium</taxon>
    </lineage>
</organism>
<dbReference type="Pfam" id="PF00106">
    <property type="entry name" value="adh_short"/>
    <property type="match status" value="1"/>
</dbReference>
<dbReference type="GO" id="GO:0016020">
    <property type="term" value="C:membrane"/>
    <property type="evidence" value="ECO:0007669"/>
    <property type="project" value="TreeGrafter"/>
</dbReference>
<keyword evidence="2" id="KW-0560">Oxidoreductase</keyword>
<evidence type="ECO:0000256" key="1">
    <source>
        <dbReference type="ARBA" id="ARBA00006484"/>
    </source>
</evidence>
<dbReference type="GO" id="GO:0016491">
    <property type="term" value="F:oxidoreductase activity"/>
    <property type="evidence" value="ECO:0007669"/>
    <property type="project" value="UniProtKB-KW"/>
</dbReference>
<evidence type="ECO:0000256" key="3">
    <source>
        <dbReference type="RuleBase" id="RU000363"/>
    </source>
</evidence>
<dbReference type="SUPFAM" id="SSF51735">
    <property type="entry name" value="NAD(P)-binding Rossmann-fold domains"/>
    <property type="match status" value="1"/>
</dbReference>